<dbReference type="EMBL" id="CAIJDP010000057">
    <property type="protein sequence ID" value="CAD0001378.1"/>
    <property type="molecule type" value="Genomic_DNA"/>
</dbReference>
<protein>
    <submittedName>
        <fullName evidence="2">Uncharacterized protein</fullName>
    </submittedName>
</protein>
<evidence type="ECO:0000313" key="3">
    <source>
        <dbReference type="Proteomes" id="UP000530060"/>
    </source>
</evidence>
<keyword evidence="1" id="KW-0472">Membrane</keyword>
<organism evidence="2 3">
    <name type="scientific">Flavobacterium salmonis</name>
    <dbReference type="NCBI Taxonomy" id="2654844"/>
    <lineage>
        <taxon>Bacteria</taxon>
        <taxon>Pseudomonadati</taxon>
        <taxon>Bacteroidota</taxon>
        <taxon>Flavobacteriia</taxon>
        <taxon>Flavobacteriales</taxon>
        <taxon>Flavobacteriaceae</taxon>
        <taxon>Flavobacterium</taxon>
    </lineage>
</organism>
<reference evidence="2 3" key="1">
    <citation type="submission" date="2020-06" db="EMBL/GenBank/DDBJ databases">
        <authorList>
            <person name="Criscuolo A."/>
        </authorList>
    </citation>
    <scope>NUCLEOTIDE SEQUENCE [LARGE SCALE GENOMIC DNA]</scope>
    <source>
        <strain evidence="3">CIP 111411</strain>
    </source>
</reference>
<comment type="caution">
    <text evidence="2">The sequence shown here is derived from an EMBL/GenBank/DDBJ whole genome shotgun (WGS) entry which is preliminary data.</text>
</comment>
<sequence>MIEWNDAKGNYLGAAGFIIAIIIIIFFSRKDDSKSEENIKSFKGEAIGLATRFKYGRKVTYLQYYFYLDKKIISKISVDKYDPTLLNKFYKVKYDLNKPEENDLVLEAELQPDSITLVKAGFAKKKYYFYDAGVTCKYIQKSKWK</sequence>
<accession>A0A6V6YPF0</accession>
<evidence type="ECO:0000256" key="1">
    <source>
        <dbReference type="SAM" id="Phobius"/>
    </source>
</evidence>
<evidence type="ECO:0000313" key="2">
    <source>
        <dbReference type="EMBL" id="CAD0001378.1"/>
    </source>
</evidence>
<feature type="transmembrane region" description="Helical" evidence="1">
    <location>
        <begin position="12"/>
        <end position="28"/>
    </location>
</feature>
<keyword evidence="1" id="KW-0812">Transmembrane</keyword>
<name>A0A6V6YPF0_9FLAO</name>
<dbReference type="RefSeq" id="WP_180907836.1">
    <property type="nucleotide sequence ID" value="NZ_CAIJDP010000057.1"/>
</dbReference>
<keyword evidence="1" id="KW-1133">Transmembrane helix</keyword>
<gene>
    <name evidence="2" type="ORF">FLAT13_00525</name>
</gene>
<proteinExistence type="predicted"/>
<dbReference type="Proteomes" id="UP000530060">
    <property type="component" value="Unassembled WGS sequence"/>
</dbReference>
<dbReference type="AlphaFoldDB" id="A0A6V6YPF0"/>
<keyword evidence="3" id="KW-1185">Reference proteome</keyword>